<proteinExistence type="predicted"/>
<keyword evidence="2" id="KW-1185">Reference proteome</keyword>
<protein>
    <submittedName>
        <fullName evidence="1">Uncharacterized protein</fullName>
    </submittedName>
</protein>
<organism evidence="1 2">
    <name type="scientific">Natribacillus halophilus</name>
    <dbReference type="NCBI Taxonomy" id="549003"/>
    <lineage>
        <taxon>Bacteria</taxon>
        <taxon>Bacillati</taxon>
        <taxon>Bacillota</taxon>
        <taxon>Bacilli</taxon>
        <taxon>Bacillales</taxon>
        <taxon>Bacillaceae</taxon>
        <taxon>Natribacillus</taxon>
    </lineage>
</organism>
<sequence length="48" mass="4950">MKKTLFASALIGMVMIGSVSLGGSLTGLESYGLPFAHDVSPLSLPFAH</sequence>
<dbReference type="AlphaFoldDB" id="A0A1G8R2M0"/>
<dbReference type="RefSeq" id="WP_176764756.1">
    <property type="nucleotide sequence ID" value="NZ_FNEN01000015.1"/>
</dbReference>
<reference evidence="1 2" key="1">
    <citation type="submission" date="2016-10" db="EMBL/GenBank/DDBJ databases">
        <authorList>
            <person name="de Groot N.N."/>
        </authorList>
    </citation>
    <scope>NUCLEOTIDE SEQUENCE [LARGE SCALE GENOMIC DNA]</scope>
    <source>
        <strain evidence="1 2">DSM 21771</strain>
    </source>
</reference>
<dbReference type="EMBL" id="FNEN01000015">
    <property type="protein sequence ID" value="SDJ11244.1"/>
    <property type="molecule type" value="Genomic_DNA"/>
</dbReference>
<name>A0A1G8R2M0_9BACI</name>
<dbReference type="Proteomes" id="UP000198853">
    <property type="component" value="Unassembled WGS sequence"/>
</dbReference>
<evidence type="ECO:0000313" key="1">
    <source>
        <dbReference type="EMBL" id="SDJ11244.1"/>
    </source>
</evidence>
<evidence type="ECO:0000313" key="2">
    <source>
        <dbReference type="Proteomes" id="UP000198853"/>
    </source>
</evidence>
<gene>
    <name evidence="1" type="ORF">SAMN04488123_11528</name>
</gene>
<accession>A0A1G8R2M0</accession>